<dbReference type="AlphaFoldDB" id="A0A6J4S271"/>
<feature type="compositionally biased region" description="Basic residues" evidence="1">
    <location>
        <begin position="96"/>
        <end position="125"/>
    </location>
</feature>
<dbReference type="EMBL" id="CADCVQ010000053">
    <property type="protein sequence ID" value="CAA9484527.1"/>
    <property type="molecule type" value="Genomic_DNA"/>
</dbReference>
<feature type="region of interest" description="Disordered" evidence="1">
    <location>
        <begin position="1"/>
        <end position="151"/>
    </location>
</feature>
<evidence type="ECO:0000256" key="1">
    <source>
        <dbReference type="SAM" id="MobiDB-lite"/>
    </source>
</evidence>
<feature type="compositionally biased region" description="Basic residues" evidence="1">
    <location>
        <begin position="1"/>
        <end position="25"/>
    </location>
</feature>
<feature type="compositionally biased region" description="Basic residues" evidence="1">
    <location>
        <begin position="56"/>
        <end position="68"/>
    </location>
</feature>
<reference evidence="2" key="1">
    <citation type="submission" date="2020-02" db="EMBL/GenBank/DDBJ databases">
        <authorList>
            <person name="Meier V. D."/>
        </authorList>
    </citation>
    <scope>NUCLEOTIDE SEQUENCE</scope>
    <source>
        <strain evidence="2">AVDCRST_MAG67</strain>
    </source>
</reference>
<name>A0A6J4S271_9ACTN</name>
<feature type="non-terminal residue" evidence="2">
    <location>
        <position position="151"/>
    </location>
</feature>
<protein>
    <submittedName>
        <fullName evidence="2">Copper binding protein, plastocyanin/azurin family</fullName>
    </submittedName>
</protein>
<gene>
    <name evidence="2" type="ORF">AVDCRST_MAG67-1019</name>
</gene>
<feature type="compositionally biased region" description="Basic and acidic residues" evidence="1">
    <location>
        <begin position="26"/>
        <end position="38"/>
    </location>
</feature>
<sequence>APRPRRPHHTHPAARLRRSGGRRRAHGDLPHRAGERRRLPGPPGAGEGRPAQAGGRRVHHRHEGRRGRSVGQADPDPPADAAPHRLPQPRREPGRQARRHLRLAARARLAHPLPRHRRALLRRGRGAPGDEAARGLRLPLQGSGPVADDLH</sequence>
<organism evidence="2">
    <name type="scientific">uncultured Solirubrobacteraceae bacterium</name>
    <dbReference type="NCBI Taxonomy" id="1162706"/>
    <lineage>
        <taxon>Bacteria</taxon>
        <taxon>Bacillati</taxon>
        <taxon>Actinomycetota</taxon>
        <taxon>Thermoleophilia</taxon>
        <taxon>Solirubrobacterales</taxon>
        <taxon>Solirubrobacteraceae</taxon>
        <taxon>environmental samples</taxon>
    </lineage>
</organism>
<feature type="non-terminal residue" evidence="2">
    <location>
        <position position="1"/>
    </location>
</feature>
<evidence type="ECO:0000313" key="2">
    <source>
        <dbReference type="EMBL" id="CAA9484527.1"/>
    </source>
</evidence>
<accession>A0A6J4S271</accession>
<proteinExistence type="predicted"/>